<evidence type="ECO:0000313" key="3">
    <source>
        <dbReference type="EMBL" id="MBO0905986.1"/>
    </source>
</evidence>
<accession>A0ABS3J8J3</accession>
<name>A0ABS3J8J3_9HYPH</name>
<dbReference type="Gene3D" id="2.60.40.1890">
    <property type="entry name" value="PCu(A)C copper chaperone"/>
    <property type="match status" value="1"/>
</dbReference>
<dbReference type="EMBL" id="JAFMPY010000029">
    <property type="protein sequence ID" value="MBO0905986.1"/>
    <property type="molecule type" value="Genomic_DNA"/>
</dbReference>
<dbReference type="InterPro" id="IPR036182">
    <property type="entry name" value="PCuAC_sf"/>
</dbReference>
<feature type="region of interest" description="Disordered" evidence="1">
    <location>
        <begin position="148"/>
        <end position="175"/>
    </location>
</feature>
<dbReference type="InterPro" id="IPR058248">
    <property type="entry name" value="Lxx211020-like"/>
</dbReference>
<feature type="signal peptide" evidence="2">
    <location>
        <begin position="1"/>
        <end position="23"/>
    </location>
</feature>
<dbReference type="PANTHER" id="PTHR36302:SF1">
    <property type="entry name" value="COPPER CHAPERONE PCU(A)C"/>
    <property type="match status" value="1"/>
</dbReference>
<dbReference type="Proteomes" id="UP000664288">
    <property type="component" value="Unassembled WGS sequence"/>
</dbReference>
<sequence>MRLTTTTIAAAAIICAASLPAGAHSYKVGTLEIGHPWSRATLPNAPVAGGYMTITNTGKTADRLLGGTTPAAAKVELHEMKMEGDVMTMRPLKEGLELPPGETVRLAPGGYHLMLMKPSKRFEEGERVPLTLTFEKAGEVKVDLAVDKPDAMGKAPDAHAGHNGHAGQKTGAKSK</sequence>
<feature type="compositionally biased region" description="Basic and acidic residues" evidence="1">
    <location>
        <begin position="148"/>
        <end position="160"/>
    </location>
</feature>
<dbReference type="PANTHER" id="PTHR36302">
    <property type="entry name" value="BLR7088 PROTEIN"/>
    <property type="match status" value="1"/>
</dbReference>
<proteinExistence type="predicted"/>
<reference evidence="3 4" key="1">
    <citation type="submission" date="2021-03" db="EMBL/GenBank/DDBJ databases">
        <title>Whole genome sequence of Jiella sp. MQZ13P-4.</title>
        <authorList>
            <person name="Tuo L."/>
        </authorList>
    </citation>
    <scope>NUCLEOTIDE SEQUENCE [LARGE SCALE GENOMIC DNA]</scope>
    <source>
        <strain evidence="3 4">MQZ13P-4</strain>
    </source>
</reference>
<dbReference type="RefSeq" id="WP_207352622.1">
    <property type="nucleotide sequence ID" value="NZ_JAFMPY010000029.1"/>
</dbReference>
<protein>
    <submittedName>
        <fullName evidence="3">Copper chaperone PCu(A)C</fullName>
    </submittedName>
</protein>
<organism evidence="3 4">
    <name type="scientific">Jiella sonneratiae</name>
    <dbReference type="NCBI Taxonomy" id="2816856"/>
    <lineage>
        <taxon>Bacteria</taxon>
        <taxon>Pseudomonadati</taxon>
        <taxon>Pseudomonadota</taxon>
        <taxon>Alphaproteobacteria</taxon>
        <taxon>Hyphomicrobiales</taxon>
        <taxon>Aurantimonadaceae</taxon>
        <taxon>Jiella</taxon>
    </lineage>
</organism>
<evidence type="ECO:0000256" key="1">
    <source>
        <dbReference type="SAM" id="MobiDB-lite"/>
    </source>
</evidence>
<dbReference type="SUPFAM" id="SSF110087">
    <property type="entry name" value="DR1885-like metal-binding protein"/>
    <property type="match status" value="1"/>
</dbReference>
<feature type="chain" id="PRO_5046975967" evidence="2">
    <location>
        <begin position="24"/>
        <end position="175"/>
    </location>
</feature>
<dbReference type="Pfam" id="PF04314">
    <property type="entry name" value="PCuAC"/>
    <property type="match status" value="1"/>
</dbReference>
<keyword evidence="4" id="KW-1185">Reference proteome</keyword>
<evidence type="ECO:0000256" key="2">
    <source>
        <dbReference type="SAM" id="SignalP"/>
    </source>
</evidence>
<keyword evidence="2" id="KW-0732">Signal</keyword>
<comment type="caution">
    <text evidence="3">The sequence shown here is derived from an EMBL/GenBank/DDBJ whole genome shotgun (WGS) entry which is preliminary data.</text>
</comment>
<dbReference type="InterPro" id="IPR007410">
    <property type="entry name" value="LpqE-like"/>
</dbReference>
<gene>
    <name evidence="3" type="ORF">J1C47_20250</name>
</gene>
<evidence type="ECO:0000313" key="4">
    <source>
        <dbReference type="Proteomes" id="UP000664288"/>
    </source>
</evidence>